<dbReference type="STRING" id="268739.Nmlp_1391"/>
<proteinExistence type="predicted"/>
<evidence type="ECO:0000256" key="1">
    <source>
        <dbReference type="SAM" id="MobiDB-lite"/>
    </source>
</evidence>
<sequence length="63" mass="6456">MIHTQNTTDTDGTERTNAGTGFINPVRGSRGPAAAFINHGRGDRNPDSGLINHGRAGGGVAGR</sequence>
<gene>
    <name evidence="2" type="ordered locus">Nmlp_1391</name>
</gene>
<evidence type="ECO:0000313" key="3">
    <source>
        <dbReference type="Proteomes" id="UP000011867"/>
    </source>
</evidence>
<protein>
    <submittedName>
        <fullName evidence="2">Uncharacterized protein</fullName>
    </submittedName>
</protein>
<accession>M1XNS0</accession>
<dbReference type="AlphaFoldDB" id="M1XNS0"/>
<feature type="compositionally biased region" description="Polar residues" evidence="1">
    <location>
        <begin position="1"/>
        <end position="19"/>
    </location>
</feature>
<name>M1XNS0_NATM8</name>
<reference evidence="2 3" key="1">
    <citation type="journal article" date="2013" name="Genome Announc.">
        <title>Genome of the haloarchaeon Natronomonas moolapensis, a neutrophilic member of a previously haloalkaliphilic genus.</title>
        <authorList>
            <person name="Dyall-Smith M.L."/>
            <person name="Pfeiffer F."/>
            <person name="Oberwinkler T."/>
            <person name="Klee K."/>
            <person name="Rampp M."/>
            <person name="Palm P."/>
            <person name="Gross K."/>
            <person name="Schuster S.C."/>
            <person name="Oesterhelt D."/>
        </authorList>
    </citation>
    <scope>NUCLEOTIDE SEQUENCE [LARGE SCALE GENOMIC DNA]</scope>
    <source>
        <strain evidence="3">DSM 18674 / JCM 14361 / 8.8.11</strain>
    </source>
</reference>
<dbReference type="KEGG" id="nmo:Nmlp_1391"/>
<feature type="region of interest" description="Disordered" evidence="1">
    <location>
        <begin position="1"/>
        <end position="63"/>
    </location>
</feature>
<evidence type="ECO:0000313" key="2">
    <source>
        <dbReference type="EMBL" id="CCQ35596.1"/>
    </source>
</evidence>
<dbReference type="EMBL" id="HF582854">
    <property type="protein sequence ID" value="CCQ35596.1"/>
    <property type="molecule type" value="Genomic_DNA"/>
</dbReference>
<keyword evidence="3" id="KW-1185">Reference proteome</keyword>
<dbReference type="Proteomes" id="UP000011867">
    <property type="component" value="Chromosome"/>
</dbReference>
<organism evidence="2 3">
    <name type="scientific">Natronomonas moolapensis (strain DSM 18674 / CECT 7526 / JCM 14361 / 8.8.11)</name>
    <dbReference type="NCBI Taxonomy" id="268739"/>
    <lineage>
        <taxon>Archaea</taxon>
        <taxon>Methanobacteriati</taxon>
        <taxon>Methanobacteriota</taxon>
        <taxon>Stenosarchaea group</taxon>
        <taxon>Halobacteria</taxon>
        <taxon>Halobacteriales</taxon>
        <taxon>Natronomonadaceae</taxon>
        <taxon>Natronomonas</taxon>
    </lineage>
</organism>
<dbReference type="HOGENOM" id="CLU_2875170_0_0_2"/>